<accession>A0A9W9D742</accession>
<proteinExistence type="predicted"/>
<reference evidence="2" key="1">
    <citation type="submission" date="2022-10" db="EMBL/GenBank/DDBJ databases">
        <title>Tapping the CABI collections for fungal endophytes: first genome assemblies for Collariella, Neodidymelliopsis, Ascochyta clinopodiicola, Didymella pomorum, Didymosphaeria variabile, Neocosmospora piperis and Neocucurbitaria cava.</title>
        <authorList>
            <person name="Hill R."/>
        </authorList>
    </citation>
    <scope>NUCLEOTIDE SEQUENCE</scope>
    <source>
        <strain evidence="2">IMI 355091</strain>
    </source>
</reference>
<evidence type="ECO:0000313" key="3">
    <source>
        <dbReference type="Proteomes" id="UP001140510"/>
    </source>
</evidence>
<dbReference type="EMBL" id="JAPEVA010000031">
    <property type="protein sequence ID" value="KAJ4405835.1"/>
    <property type="molecule type" value="Genomic_DNA"/>
</dbReference>
<feature type="region of interest" description="Disordered" evidence="1">
    <location>
        <begin position="188"/>
        <end position="207"/>
    </location>
</feature>
<feature type="region of interest" description="Disordered" evidence="1">
    <location>
        <begin position="1"/>
        <end position="52"/>
    </location>
</feature>
<sequence length="403" mass="46692">MATAQRTHIIITTPPSEPDPCDPPPDPNSAQQRWDRMRQRAKGPLDLGSDDGLTSAELDRAQRMYHGRAQRVADADVRSMCSSDDERSMLDATSNIAKHPYLDVNLEERVPRRVYAYCGSELANLASTIRHTYIPASARLRGGGRDEEPPFWFMCAPSRAVKRFSVDWAAYEADRSLKEDLGFEKRGRRKNRGNRRGGERGDSSASSDAISRSEVLEAYKVFRMLVAAQKDKSWGEQIEAHIMAAIFEQMKMYRRGPDFQKAAVARDHENKIDATSLSDLEEWYWVQWQQYDAQRQAAFEREDKMPEWTRSDTRQEAAFEKWKKMLKEKNQKKEYFRLRGKEIATVRRSTTKRVTTLPSPLEMQKLSKMGKNEVNDTEWIDVPKIYEESGTLSWERRVRLLKK</sequence>
<evidence type="ECO:0000313" key="2">
    <source>
        <dbReference type="EMBL" id="KAJ4405835.1"/>
    </source>
</evidence>
<dbReference type="AlphaFoldDB" id="A0A9W9D742"/>
<comment type="caution">
    <text evidence="2">The sequence shown here is derived from an EMBL/GenBank/DDBJ whole genome shotgun (WGS) entry which is preliminary data.</text>
</comment>
<gene>
    <name evidence="2" type="ORF">N0V91_004944</name>
</gene>
<dbReference type="Proteomes" id="UP001140510">
    <property type="component" value="Unassembled WGS sequence"/>
</dbReference>
<keyword evidence="3" id="KW-1185">Reference proteome</keyword>
<evidence type="ECO:0000256" key="1">
    <source>
        <dbReference type="SAM" id="MobiDB-lite"/>
    </source>
</evidence>
<protein>
    <submittedName>
        <fullName evidence="2">Uncharacterized protein</fullName>
    </submittedName>
</protein>
<feature type="compositionally biased region" description="Pro residues" evidence="1">
    <location>
        <begin position="15"/>
        <end position="27"/>
    </location>
</feature>
<name>A0A9W9D742_9PLEO</name>
<organism evidence="2 3">
    <name type="scientific">Didymella pomorum</name>
    <dbReference type="NCBI Taxonomy" id="749634"/>
    <lineage>
        <taxon>Eukaryota</taxon>
        <taxon>Fungi</taxon>
        <taxon>Dikarya</taxon>
        <taxon>Ascomycota</taxon>
        <taxon>Pezizomycotina</taxon>
        <taxon>Dothideomycetes</taxon>
        <taxon>Pleosporomycetidae</taxon>
        <taxon>Pleosporales</taxon>
        <taxon>Pleosporineae</taxon>
        <taxon>Didymellaceae</taxon>
        <taxon>Didymella</taxon>
    </lineage>
</organism>
<dbReference type="OrthoDB" id="10551700at2759"/>